<accession>A0A0N8GP45</accession>
<reference evidence="3 4" key="1">
    <citation type="submission" date="2015-07" db="EMBL/GenBank/DDBJ databases">
        <title>Genome sequence of Levilinea saccharolytica DSM 16555.</title>
        <authorList>
            <person name="Hemp J."/>
            <person name="Ward L.M."/>
            <person name="Pace L.A."/>
            <person name="Fischer W.W."/>
        </authorList>
    </citation>
    <scope>NUCLEOTIDE SEQUENCE [LARGE SCALE GENOMIC DNA]</scope>
    <source>
        <strain evidence="3 4">KIBI-1</strain>
    </source>
</reference>
<dbReference type="Proteomes" id="UP000050501">
    <property type="component" value="Unassembled WGS sequence"/>
</dbReference>
<keyword evidence="1" id="KW-0812">Transmembrane</keyword>
<evidence type="ECO:0000313" key="3">
    <source>
        <dbReference type="EMBL" id="KPL79874.1"/>
    </source>
</evidence>
<feature type="transmembrane region" description="Helical" evidence="1">
    <location>
        <begin position="6"/>
        <end position="26"/>
    </location>
</feature>
<evidence type="ECO:0000313" key="4">
    <source>
        <dbReference type="Proteomes" id="UP000050501"/>
    </source>
</evidence>
<proteinExistence type="predicted"/>
<feature type="transmembrane region" description="Helical" evidence="1">
    <location>
        <begin position="73"/>
        <end position="94"/>
    </location>
</feature>
<feature type="transmembrane region" description="Helical" evidence="1">
    <location>
        <begin position="115"/>
        <end position="136"/>
    </location>
</feature>
<dbReference type="EMBL" id="LGCM01000045">
    <property type="protein sequence ID" value="KPL79844.1"/>
    <property type="molecule type" value="Genomic_DNA"/>
</dbReference>
<gene>
    <name evidence="2" type="ORF">ADN01_12895</name>
    <name evidence="3" type="ORF">ADN01_13180</name>
</gene>
<comment type="caution">
    <text evidence="3">The sequence shown here is derived from an EMBL/GenBank/DDBJ whole genome shotgun (WGS) entry which is preliminary data.</text>
</comment>
<protein>
    <submittedName>
        <fullName evidence="3">Uncharacterized protein</fullName>
    </submittedName>
</protein>
<dbReference type="RefSeq" id="WP_062417369.1">
    <property type="nucleotide sequence ID" value="NZ_DF967974.1"/>
</dbReference>
<evidence type="ECO:0000256" key="1">
    <source>
        <dbReference type="SAM" id="Phobius"/>
    </source>
</evidence>
<keyword evidence="4" id="KW-1185">Reference proteome</keyword>
<feature type="transmembrane region" description="Helical" evidence="1">
    <location>
        <begin position="33"/>
        <end position="53"/>
    </location>
</feature>
<dbReference type="AlphaFoldDB" id="A0A0N8GP45"/>
<keyword evidence="1" id="KW-0472">Membrane</keyword>
<keyword evidence="1" id="KW-1133">Transmembrane helix</keyword>
<organism evidence="3 4">
    <name type="scientific">Levilinea saccharolytica</name>
    <dbReference type="NCBI Taxonomy" id="229921"/>
    <lineage>
        <taxon>Bacteria</taxon>
        <taxon>Bacillati</taxon>
        <taxon>Chloroflexota</taxon>
        <taxon>Anaerolineae</taxon>
        <taxon>Anaerolineales</taxon>
        <taxon>Anaerolineaceae</taxon>
        <taxon>Levilinea</taxon>
    </lineage>
</organism>
<dbReference type="EMBL" id="LGCM01000045">
    <property type="protein sequence ID" value="KPL79874.1"/>
    <property type="molecule type" value="Genomic_DNA"/>
</dbReference>
<evidence type="ECO:0000313" key="2">
    <source>
        <dbReference type="EMBL" id="KPL79844.1"/>
    </source>
</evidence>
<sequence>MHHRTAWSLYAAAAAAAALWTAAAFWGQGRTTIAWAGAAAFALLTAGLTLFAWGLRQGWPRLSGFVDHLRPSWVWAGAALGWLLHLITVVILSLPPEAYSAAVQPFALRLRPAGAFLTVWGALTALTGWLLASGAGQTPLGPQPAQTGLTPAQRRILAWGGGGLLVGVGTLFLSGAVTPQQMSYFLFTQHPLLGASLWLGSGLWLAGLLLWGGRWLRLTPLIFMAAVWALTTTHAARFYDTNTFSYYHLDRQPDNSLMELITDEGYEFATYPLLVYLSDHFAGSTLVVRPELARELSLGAEKLTYAGRLAGVEARATEAPPVSRLEALAERPQDTLSIRNPDSGLWQRYTLLRVTPAEDAVRICLEALTADHLLVYPCAWE</sequence>
<name>A0A0N8GP45_9CHLR</name>
<feature type="transmembrane region" description="Helical" evidence="1">
    <location>
        <begin position="190"/>
        <end position="212"/>
    </location>
</feature>
<feature type="transmembrane region" description="Helical" evidence="1">
    <location>
        <begin position="156"/>
        <end position="178"/>
    </location>
</feature>